<feature type="transmembrane region" description="Helical" evidence="6">
    <location>
        <begin position="280"/>
        <end position="300"/>
    </location>
</feature>
<evidence type="ECO:0008006" key="9">
    <source>
        <dbReference type="Google" id="ProtNLM"/>
    </source>
</evidence>
<evidence type="ECO:0000256" key="4">
    <source>
        <dbReference type="ARBA" id="ARBA00023136"/>
    </source>
</evidence>
<comment type="subcellular location">
    <subcellularLocation>
        <location evidence="1">Membrane</location>
        <topology evidence="1">Multi-pass membrane protein</topology>
    </subcellularLocation>
</comment>
<dbReference type="PANTHER" id="PTHR11040:SF140">
    <property type="entry name" value="ZRT (ZRT), IRT- (IRT-) LIKE PROTEIN TRANSPORTER"/>
    <property type="match status" value="1"/>
</dbReference>
<evidence type="ECO:0000256" key="3">
    <source>
        <dbReference type="ARBA" id="ARBA00022989"/>
    </source>
</evidence>
<keyword evidence="8" id="KW-1185">Reference proteome</keyword>
<dbReference type="AlphaFoldDB" id="A0A8J4PT69"/>
<keyword evidence="4 6" id="KW-0472">Membrane</keyword>
<evidence type="ECO:0000256" key="2">
    <source>
        <dbReference type="ARBA" id="ARBA00022692"/>
    </source>
</evidence>
<name>A0A8J4PT69_9MYCE</name>
<feature type="region of interest" description="Disordered" evidence="5">
    <location>
        <begin position="89"/>
        <end position="113"/>
    </location>
</feature>
<feature type="transmembrane region" description="Helical" evidence="6">
    <location>
        <begin position="215"/>
        <end position="235"/>
    </location>
</feature>
<dbReference type="EMBL" id="AJWJ01000214">
    <property type="protein sequence ID" value="KAF2073300.1"/>
    <property type="molecule type" value="Genomic_DNA"/>
</dbReference>
<dbReference type="Proteomes" id="UP000695562">
    <property type="component" value="Unassembled WGS sequence"/>
</dbReference>
<evidence type="ECO:0000256" key="1">
    <source>
        <dbReference type="ARBA" id="ARBA00004141"/>
    </source>
</evidence>
<feature type="transmembrane region" description="Helical" evidence="6">
    <location>
        <begin position="247"/>
        <end position="268"/>
    </location>
</feature>
<evidence type="ECO:0000313" key="8">
    <source>
        <dbReference type="Proteomes" id="UP000695562"/>
    </source>
</evidence>
<comment type="caution">
    <text evidence="7">The sequence shown here is derived from an EMBL/GenBank/DDBJ whole genome shotgun (WGS) entry which is preliminary data.</text>
</comment>
<accession>A0A8J4PT69</accession>
<evidence type="ECO:0000256" key="5">
    <source>
        <dbReference type="SAM" id="MobiDB-lite"/>
    </source>
</evidence>
<feature type="transmembrane region" description="Helical" evidence="6">
    <location>
        <begin position="7"/>
        <end position="29"/>
    </location>
</feature>
<evidence type="ECO:0000256" key="6">
    <source>
        <dbReference type="SAM" id="Phobius"/>
    </source>
</evidence>
<sequence>MVNPLQLKIISTVTLFVMSMAGGIAPFFMKNLKNSKRYLSWSNSFSGGVFLGAGMLHLFADSSEDMEYYTEKYNYPLSAFIIKGSPIGHGHSHGGHTHTPTPTHKSTPKLSPPKRKVIVDNEKQKLLDSQQQHQYKNYNNTTVGEDCSIDTTGSSSSSGSHSSCNSIIDDCEDQFSASHQQDISIPCGAISPHSSINYEKIEEDIVSPSPIENPVLPFLLVIALSIHSIFEGLALGIQNTESHVIDIMIAIFAHKILAAFALGVAIVTNTSRPSIVKLSLLILVFSLASPIGSIIGMIIVNSGGTETQLVSAILQGIASGTFLYVSVVEVIPKELNHTSQDIFLKSILLLIGFGGMALAAIWV</sequence>
<gene>
    <name evidence="7" type="ORF">CYY_005399</name>
</gene>
<organism evidence="7 8">
    <name type="scientific">Polysphondylium violaceum</name>
    <dbReference type="NCBI Taxonomy" id="133409"/>
    <lineage>
        <taxon>Eukaryota</taxon>
        <taxon>Amoebozoa</taxon>
        <taxon>Evosea</taxon>
        <taxon>Eumycetozoa</taxon>
        <taxon>Dictyostelia</taxon>
        <taxon>Dictyosteliales</taxon>
        <taxon>Dictyosteliaceae</taxon>
        <taxon>Polysphondylium</taxon>
    </lineage>
</organism>
<dbReference type="OrthoDB" id="448280at2759"/>
<protein>
    <recommendedName>
        <fullName evidence="9">Zinc/iron permease</fullName>
    </recommendedName>
</protein>
<keyword evidence="3 6" id="KW-1133">Transmembrane helix</keyword>
<reference evidence="7" key="1">
    <citation type="submission" date="2020-01" db="EMBL/GenBank/DDBJ databases">
        <title>Development of genomics and gene disruption for Polysphondylium violaceum indicates a role for the polyketide synthase stlB in stalk morphogenesis.</title>
        <authorList>
            <person name="Narita B."/>
            <person name="Kawabe Y."/>
            <person name="Kin K."/>
            <person name="Saito T."/>
            <person name="Gibbs R."/>
            <person name="Kuspa A."/>
            <person name="Muzny D."/>
            <person name="Queller D."/>
            <person name="Richards S."/>
            <person name="Strassman J."/>
            <person name="Sucgang R."/>
            <person name="Worley K."/>
            <person name="Schaap P."/>
        </authorList>
    </citation>
    <scope>NUCLEOTIDE SEQUENCE</scope>
    <source>
        <strain evidence="7">QSvi11</strain>
    </source>
</reference>
<feature type="transmembrane region" description="Helical" evidence="6">
    <location>
        <begin position="41"/>
        <end position="60"/>
    </location>
</feature>
<dbReference type="GO" id="GO:0005385">
    <property type="term" value="F:zinc ion transmembrane transporter activity"/>
    <property type="evidence" value="ECO:0007669"/>
    <property type="project" value="TreeGrafter"/>
</dbReference>
<keyword evidence="2 6" id="KW-0812">Transmembrane</keyword>
<dbReference type="PANTHER" id="PTHR11040">
    <property type="entry name" value="ZINC/IRON TRANSPORTER"/>
    <property type="match status" value="1"/>
</dbReference>
<dbReference type="InterPro" id="IPR003689">
    <property type="entry name" value="ZIP"/>
</dbReference>
<feature type="transmembrane region" description="Helical" evidence="6">
    <location>
        <begin position="343"/>
        <end position="362"/>
    </location>
</feature>
<feature type="compositionally biased region" description="Low complexity" evidence="5">
    <location>
        <begin position="97"/>
        <end position="109"/>
    </location>
</feature>
<proteinExistence type="predicted"/>
<evidence type="ECO:0000313" key="7">
    <source>
        <dbReference type="EMBL" id="KAF2073300.1"/>
    </source>
</evidence>
<dbReference type="GO" id="GO:0005886">
    <property type="term" value="C:plasma membrane"/>
    <property type="evidence" value="ECO:0007669"/>
    <property type="project" value="TreeGrafter"/>
</dbReference>
<dbReference type="Pfam" id="PF02535">
    <property type="entry name" value="Zip"/>
    <property type="match status" value="1"/>
</dbReference>
<feature type="transmembrane region" description="Helical" evidence="6">
    <location>
        <begin position="312"/>
        <end position="331"/>
    </location>
</feature>